<feature type="repeat" description="TPR" evidence="1">
    <location>
        <begin position="63"/>
        <end position="96"/>
    </location>
</feature>
<proteinExistence type="predicted"/>
<evidence type="ECO:0000256" key="1">
    <source>
        <dbReference type="PROSITE-ProRule" id="PRU00339"/>
    </source>
</evidence>
<organism evidence="2 3">
    <name type="scientific">Acrobeloides nanus</name>
    <dbReference type="NCBI Taxonomy" id="290746"/>
    <lineage>
        <taxon>Eukaryota</taxon>
        <taxon>Metazoa</taxon>
        <taxon>Ecdysozoa</taxon>
        <taxon>Nematoda</taxon>
        <taxon>Chromadorea</taxon>
        <taxon>Rhabditida</taxon>
        <taxon>Tylenchina</taxon>
        <taxon>Cephalobomorpha</taxon>
        <taxon>Cephaloboidea</taxon>
        <taxon>Cephalobidae</taxon>
        <taxon>Acrobeloides</taxon>
    </lineage>
</organism>
<protein>
    <submittedName>
        <fullName evidence="3">Tetratricopeptide repeat protein</fullName>
    </submittedName>
</protein>
<dbReference type="WBParaSite" id="ACRNAN_scaffold4860.g8787.t1">
    <property type="protein sequence ID" value="ACRNAN_scaffold4860.g8787.t1"/>
    <property type="gene ID" value="ACRNAN_scaffold4860.g8787"/>
</dbReference>
<dbReference type="InterPro" id="IPR011990">
    <property type="entry name" value="TPR-like_helical_dom_sf"/>
</dbReference>
<dbReference type="Gene3D" id="1.25.40.10">
    <property type="entry name" value="Tetratricopeptide repeat domain"/>
    <property type="match status" value="1"/>
</dbReference>
<reference evidence="3" key="1">
    <citation type="submission" date="2022-11" db="UniProtKB">
        <authorList>
            <consortium name="WormBaseParasite"/>
        </authorList>
    </citation>
    <scope>IDENTIFICATION</scope>
</reference>
<dbReference type="Pfam" id="PF21033">
    <property type="entry name" value="RMD1-3"/>
    <property type="match status" value="1"/>
</dbReference>
<dbReference type="InterPro" id="IPR049039">
    <property type="entry name" value="RMD1-3_a_helical_rpt"/>
</dbReference>
<dbReference type="Proteomes" id="UP000887540">
    <property type="component" value="Unplaced"/>
</dbReference>
<dbReference type="SUPFAM" id="SSF48452">
    <property type="entry name" value="TPR-like"/>
    <property type="match status" value="1"/>
</dbReference>
<evidence type="ECO:0000313" key="3">
    <source>
        <dbReference type="WBParaSite" id="ACRNAN_scaffold4860.g8787.t1"/>
    </source>
</evidence>
<name>A0A914E1N4_9BILA</name>
<keyword evidence="1" id="KW-0802">TPR repeat</keyword>
<dbReference type="InterPro" id="IPR019734">
    <property type="entry name" value="TPR_rpt"/>
</dbReference>
<keyword evidence="2" id="KW-1185">Reference proteome</keyword>
<dbReference type="AlphaFoldDB" id="A0A914E1N4"/>
<evidence type="ECO:0000313" key="2">
    <source>
        <dbReference type="Proteomes" id="UP000887540"/>
    </source>
</evidence>
<dbReference type="PROSITE" id="PS50005">
    <property type="entry name" value="TPR"/>
    <property type="match status" value="1"/>
</dbReference>
<accession>A0A914E1N4</accession>
<sequence>MARVYGTKSVEEALKHLLKVADCNPNDPFVYHAIGLQFHAIKCYKDALKYFLKAEEIKSGISSSNLFYIGDCLRRNGENEEAINYYKKSLCIPARNRVDYKGMCEARKALVSLGFPSDEVDKLTAPQNKTQSSI</sequence>